<evidence type="ECO:0000313" key="2">
    <source>
        <dbReference type="EMBL" id="SJM89938.1"/>
    </source>
</evidence>
<evidence type="ECO:0000313" key="3">
    <source>
        <dbReference type="Proteomes" id="UP000195442"/>
    </source>
</evidence>
<dbReference type="Proteomes" id="UP000195442">
    <property type="component" value="Unassembled WGS sequence"/>
</dbReference>
<dbReference type="RefSeq" id="WP_087145868.1">
    <property type="nucleotide sequence ID" value="NZ_FUKJ01000045.1"/>
</dbReference>
<gene>
    <name evidence="2" type="ORF">CRENPOLYSF2_1390036</name>
</gene>
<keyword evidence="3" id="KW-1185">Reference proteome</keyword>
<dbReference type="AlphaFoldDB" id="A0A1R4H135"/>
<feature type="signal peptide" evidence="1">
    <location>
        <begin position="1"/>
        <end position="23"/>
    </location>
</feature>
<accession>A0A1R4H135</accession>
<dbReference type="OrthoDB" id="5894066at2"/>
<name>A0A1R4H135_9GAMM</name>
<keyword evidence="1" id="KW-0732">Signal</keyword>
<evidence type="ECO:0000256" key="1">
    <source>
        <dbReference type="SAM" id="SignalP"/>
    </source>
</evidence>
<proteinExistence type="predicted"/>
<organism evidence="2 3">
    <name type="scientific">Crenothrix polyspora</name>
    <dbReference type="NCBI Taxonomy" id="360316"/>
    <lineage>
        <taxon>Bacteria</taxon>
        <taxon>Pseudomonadati</taxon>
        <taxon>Pseudomonadota</taxon>
        <taxon>Gammaproteobacteria</taxon>
        <taxon>Methylococcales</taxon>
        <taxon>Crenotrichaceae</taxon>
        <taxon>Crenothrix</taxon>
    </lineage>
</organism>
<feature type="chain" id="PRO_5010341733" description="Entericidin EcnAB" evidence="1">
    <location>
        <begin position="24"/>
        <end position="74"/>
    </location>
</feature>
<sequence length="74" mass="7993">MKTVIQFLPLSVMLCFLLLPACAEFKEAGRSIGNTTKNVTTDIGHGSRDTAQAIGRGTKRVFKSATEEPAQPNQ</sequence>
<evidence type="ECO:0008006" key="4">
    <source>
        <dbReference type="Google" id="ProtNLM"/>
    </source>
</evidence>
<protein>
    <recommendedName>
        <fullName evidence="4">Entericidin EcnAB</fullName>
    </recommendedName>
</protein>
<dbReference type="EMBL" id="FUKJ01000045">
    <property type="protein sequence ID" value="SJM89938.1"/>
    <property type="molecule type" value="Genomic_DNA"/>
</dbReference>
<reference evidence="3" key="1">
    <citation type="submission" date="2017-02" db="EMBL/GenBank/DDBJ databases">
        <authorList>
            <person name="Daims H."/>
        </authorList>
    </citation>
    <scope>NUCLEOTIDE SEQUENCE [LARGE SCALE GENOMIC DNA]</scope>
</reference>